<evidence type="ECO:0000313" key="7">
    <source>
        <dbReference type="Proteomes" id="UP000824890"/>
    </source>
</evidence>
<evidence type="ECO:0000256" key="4">
    <source>
        <dbReference type="SAM" id="Coils"/>
    </source>
</evidence>
<organism evidence="6 7">
    <name type="scientific">Brassica napus</name>
    <name type="common">Rape</name>
    <dbReference type="NCBI Taxonomy" id="3708"/>
    <lineage>
        <taxon>Eukaryota</taxon>
        <taxon>Viridiplantae</taxon>
        <taxon>Streptophyta</taxon>
        <taxon>Embryophyta</taxon>
        <taxon>Tracheophyta</taxon>
        <taxon>Spermatophyta</taxon>
        <taxon>Magnoliopsida</taxon>
        <taxon>eudicotyledons</taxon>
        <taxon>Gunneridae</taxon>
        <taxon>Pentapetalae</taxon>
        <taxon>rosids</taxon>
        <taxon>malvids</taxon>
        <taxon>Brassicales</taxon>
        <taxon>Brassicaceae</taxon>
        <taxon>Brassiceae</taxon>
        <taxon>Brassica</taxon>
    </lineage>
</organism>
<keyword evidence="7" id="KW-1185">Reference proteome</keyword>
<sequence>MDHDLEIFPLLSYALHHSDPASHAPPSLSVQHSLANRYPLLTNPHVISTLIESIPSTITQTLHVFASLGPRPDPSSVSSARAKIAQIRETDPSSLSPEDAAKEEQIYVTVVKLEEVHEGYEKQLRGLEEKLSEVYASAVESLDGGDEVNEEVLEILDGGGVERIDLSDRRLKLLPEALGNNVSLVSLNLSRNDLKDELKHDEILLNFLQLLPDTISGLEKLEELDVSSNLLESLPDSFGLLLNLRVLNVSGNKLTYLPESITQCRSLVELDASFNNLASLPANIGYGLLNLERLSIHLNKLRFFPNSICEMRSLRYLDAHMNEIHGLPIAIGRLTSLEVLNLSSNFSDLTELPDTISDLANLKELDVSNNQIRVLPDSFFRLEKLEKLNLDQNPLEFPPQEMVNQGAEGVREYMRKRWEEMVEEEQLRSVIEAEKQQGGVTGWLSWGSSIVSNLLSGGTQSGGANKPKEDSYMDQLL</sequence>
<dbReference type="SUPFAM" id="SSF52058">
    <property type="entry name" value="L domain-like"/>
    <property type="match status" value="1"/>
</dbReference>
<evidence type="ECO:0000256" key="1">
    <source>
        <dbReference type="ARBA" id="ARBA00022614"/>
    </source>
</evidence>
<evidence type="ECO:0000256" key="2">
    <source>
        <dbReference type="ARBA" id="ARBA00022737"/>
    </source>
</evidence>
<evidence type="ECO:0000256" key="3">
    <source>
        <dbReference type="ARBA" id="ARBA00023786"/>
    </source>
</evidence>
<keyword evidence="1" id="KW-0433">Leucine-rich repeat</keyword>
<accession>A0ABQ8C868</accession>
<comment type="similarity">
    <text evidence="3">Belongs to the SHOC2 family.</text>
</comment>
<gene>
    <name evidence="6" type="ORF">HID58_036600</name>
</gene>
<dbReference type="InterPro" id="IPR032675">
    <property type="entry name" value="LRR_dom_sf"/>
</dbReference>
<evidence type="ECO:0000313" key="6">
    <source>
        <dbReference type="EMBL" id="KAH0913279.1"/>
    </source>
</evidence>
<dbReference type="SMART" id="SM00364">
    <property type="entry name" value="LRR_BAC"/>
    <property type="match status" value="5"/>
</dbReference>
<dbReference type="Gene3D" id="3.80.10.10">
    <property type="entry name" value="Ribonuclease Inhibitor"/>
    <property type="match status" value="2"/>
</dbReference>
<dbReference type="PANTHER" id="PTHR48051">
    <property type="match status" value="1"/>
</dbReference>
<proteinExistence type="inferred from homology"/>
<dbReference type="PROSITE" id="PS51450">
    <property type="entry name" value="LRR"/>
    <property type="match status" value="3"/>
</dbReference>
<evidence type="ECO:0008006" key="8">
    <source>
        <dbReference type="Google" id="ProtNLM"/>
    </source>
</evidence>
<dbReference type="EMBL" id="JAGKQM010000009">
    <property type="protein sequence ID" value="KAH0913279.1"/>
    <property type="molecule type" value="Genomic_DNA"/>
</dbReference>
<dbReference type="InterPro" id="IPR050216">
    <property type="entry name" value="LRR_domain-containing"/>
</dbReference>
<dbReference type="PANTHER" id="PTHR48051:SF54">
    <property type="entry name" value="LEUCINE-RICH REPEAT-CONTAINING PROTEIN"/>
    <property type="match status" value="1"/>
</dbReference>
<feature type="coiled-coil region" evidence="4">
    <location>
        <begin position="110"/>
        <end position="137"/>
    </location>
</feature>
<dbReference type="Pfam" id="PF13855">
    <property type="entry name" value="LRR_8"/>
    <property type="match status" value="2"/>
</dbReference>
<comment type="caution">
    <text evidence="6">The sequence shown here is derived from an EMBL/GenBank/DDBJ whole genome shotgun (WGS) entry which is preliminary data.</text>
</comment>
<evidence type="ECO:0000256" key="5">
    <source>
        <dbReference type="SAM" id="MobiDB-lite"/>
    </source>
</evidence>
<keyword evidence="4" id="KW-0175">Coiled coil</keyword>
<dbReference type="InterPro" id="IPR001611">
    <property type="entry name" value="Leu-rich_rpt"/>
</dbReference>
<dbReference type="SMART" id="SM00369">
    <property type="entry name" value="LRR_TYP"/>
    <property type="match status" value="6"/>
</dbReference>
<protein>
    <recommendedName>
        <fullName evidence="8">Plant intracellular Ras-group-related LRR protein 3</fullName>
    </recommendedName>
</protein>
<keyword evidence="2" id="KW-0677">Repeat</keyword>
<dbReference type="Pfam" id="PF13516">
    <property type="entry name" value="LRR_6"/>
    <property type="match status" value="1"/>
</dbReference>
<feature type="region of interest" description="Disordered" evidence="5">
    <location>
        <begin position="457"/>
        <end position="477"/>
    </location>
</feature>
<dbReference type="Proteomes" id="UP000824890">
    <property type="component" value="Unassembled WGS sequence"/>
</dbReference>
<reference evidence="6 7" key="1">
    <citation type="submission" date="2021-05" db="EMBL/GenBank/DDBJ databases">
        <title>Genome Assembly of Synthetic Allotetraploid Brassica napus Reveals Homoeologous Exchanges between Subgenomes.</title>
        <authorList>
            <person name="Davis J.T."/>
        </authorList>
    </citation>
    <scope>NUCLEOTIDE SEQUENCE [LARGE SCALE GENOMIC DNA]</scope>
    <source>
        <strain evidence="7">cv. Da-Ae</strain>
        <tissue evidence="6">Seedling</tissue>
    </source>
</reference>
<dbReference type="InterPro" id="IPR003591">
    <property type="entry name" value="Leu-rich_rpt_typical-subtyp"/>
</dbReference>
<name>A0ABQ8C868_BRANA</name>